<gene>
    <name evidence="3" type="ORF">V1482_04615</name>
</gene>
<keyword evidence="4" id="KW-1185">Reference proteome</keyword>
<dbReference type="Proteomes" id="UP001491613">
    <property type="component" value="Unassembled WGS sequence"/>
</dbReference>
<feature type="coiled-coil region" evidence="1">
    <location>
        <begin position="140"/>
        <end position="167"/>
    </location>
</feature>
<keyword evidence="1" id="KW-0175">Coiled coil</keyword>
<evidence type="ECO:0000256" key="1">
    <source>
        <dbReference type="SAM" id="Coils"/>
    </source>
</evidence>
<keyword evidence="2" id="KW-0472">Membrane</keyword>
<accession>A0ABU9J8M5</accession>
<evidence type="ECO:0000313" key="4">
    <source>
        <dbReference type="Proteomes" id="UP001491613"/>
    </source>
</evidence>
<keyword evidence="2" id="KW-0812">Transmembrane</keyword>
<dbReference type="EMBL" id="JAZDDP010000002">
    <property type="protein sequence ID" value="MEL3918688.1"/>
    <property type="molecule type" value="Genomic_DNA"/>
</dbReference>
<dbReference type="RefSeq" id="WP_342016875.1">
    <property type="nucleotide sequence ID" value="NZ_JAVTII010000002.1"/>
</dbReference>
<evidence type="ECO:0000313" key="3">
    <source>
        <dbReference type="EMBL" id="MEL3918688.1"/>
    </source>
</evidence>
<evidence type="ECO:0000256" key="2">
    <source>
        <dbReference type="SAM" id="Phobius"/>
    </source>
</evidence>
<comment type="caution">
    <text evidence="3">The sequence shown here is derived from an EMBL/GenBank/DDBJ whole genome shotgun (WGS) entry which is preliminary data.</text>
</comment>
<keyword evidence="2" id="KW-1133">Transmembrane helix</keyword>
<organism evidence="3 4">
    <name type="scientific">Aeromonas enteropelogenes</name>
    <name type="common">Aeromonas trota</name>
    <dbReference type="NCBI Taxonomy" id="29489"/>
    <lineage>
        <taxon>Bacteria</taxon>
        <taxon>Pseudomonadati</taxon>
        <taxon>Pseudomonadota</taxon>
        <taxon>Gammaproteobacteria</taxon>
        <taxon>Aeromonadales</taxon>
        <taxon>Aeromonadaceae</taxon>
        <taxon>Aeromonas</taxon>
    </lineage>
</organism>
<protein>
    <submittedName>
        <fullName evidence="3">Uncharacterized protein</fullName>
    </submittedName>
</protein>
<sequence length="252" mass="29224">MLTEKQLFELIKALQSSNFSTTQIILLSLAVFFTTLIMSFLVSNFNEKAKISATNSNYETLKEQLSINTRTIKDIEKKITSELWISQQVWQKKYDMYEFVYAQLLAIKKWADNEFYIIELHMMPQLIASSYQPYFNEEQEAEFYKEIQQAQADIKKATDDKDIQNKNKELQEKLSVAMTSLAEVLITKAILLNSNVTQALDKLIKEIGFKPSPFDYETPDDYGDRIKSAIDITLKEIRAIAISDLEIKHQEC</sequence>
<name>A0ABU9J8M5_AEREN</name>
<proteinExistence type="predicted"/>
<reference evidence="3 4" key="1">
    <citation type="submission" date="2024-01" db="EMBL/GenBank/DDBJ databases">
        <title>Horizontal gene transfer in Aeromonas trota.</title>
        <authorList>
            <person name="Otero Olarra J.E."/>
            <person name="Perez Valdespino A."/>
        </authorList>
    </citation>
    <scope>NUCLEOTIDE SEQUENCE [LARGE SCALE GENOMIC DNA]</scope>
    <source>
        <strain evidence="3 4">9.1</strain>
    </source>
</reference>
<feature type="transmembrane region" description="Helical" evidence="2">
    <location>
        <begin position="24"/>
        <end position="42"/>
    </location>
</feature>